<evidence type="ECO:0000259" key="11">
    <source>
        <dbReference type="PROSITE" id="PS52015"/>
    </source>
</evidence>
<evidence type="ECO:0000256" key="6">
    <source>
        <dbReference type="ARBA" id="ARBA00022692"/>
    </source>
</evidence>
<dbReference type="SUPFAM" id="SSF74653">
    <property type="entry name" value="TolA/TonB C-terminal domain"/>
    <property type="match status" value="1"/>
</dbReference>
<keyword evidence="7" id="KW-0653">Protein transport</keyword>
<keyword evidence="6" id="KW-0812">Transmembrane</keyword>
<evidence type="ECO:0000256" key="10">
    <source>
        <dbReference type="SAM" id="MobiDB-lite"/>
    </source>
</evidence>
<dbReference type="SUPFAM" id="SSF101447">
    <property type="entry name" value="Formin homology 2 domain (FH2 domain)"/>
    <property type="match status" value="1"/>
</dbReference>
<dbReference type="GO" id="GO:0015031">
    <property type="term" value="P:protein transport"/>
    <property type="evidence" value="ECO:0007669"/>
    <property type="project" value="UniProtKB-KW"/>
</dbReference>
<protein>
    <submittedName>
        <fullName evidence="12">Energy transducer TonB</fullName>
    </submittedName>
</protein>
<evidence type="ECO:0000256" key="5">
    <source>
        <dbReference type="ARBA" id="ARBA00022519"/>
    </source>
</evidence>
<dbReference type="Pfam" id="PF03544">
    <property type="entry name" value="TonB_C"/>
    <property type="match status" value="1"/>
</dbReference>
<evidence type="ECO:0000256" key="7">
    <source>
        <dbReference type="ARBA" id="ARBA00022927"/>
    </source>
</evidence>
<reference evidence="12 13" key="1">
    <citation type="submission" date="2019-08" db="EMBL/GenBank/DDBJ databases">
        <title>Lewinella sp. strain SSH13 Genome sequencing and assembly.</title>
        <authorList>
            <person name="Kim I."/>
        </authorList>
    </citation>
    <scope>NUCLEOTIDE SEQUENCE [LARGE SCALE GENOMIC DNA]</scope>
    <source>
        <strain evidence="12 13">SSH13</strain>
    </source>
</reference>
<proteinExistence type="inferred from homology"/>
<dbReference type="GO" id="GO:0055085">
    <property type="term" value="P:transmembrane transport"/>
    <property type="evidence" value="ECO:0007669"/>
    <property type="project" value="InterPro"/>
</dbReference>
<name>A0A5C7FKQ4_9BACT</name>
<evidence type="ECO:0000256" key="3">
    <source>
        <dbReference type="ARBA" id="ARBA00022448"/>
    </source>
</evidence>
<comment type="subcellular location">
    <subcellularLocation>
        <location evidence="1">Cell inner membrane</location>
        <topology evidence="1">Single-pass membrane protein</topology>
        <orientation evidence="1">Periplasmic side</orientation>
    </subcellularLocation>
</comment>
<keyword evidence="4" id="KW-1003">Cell membrane</keyword>
<keyword evidence="3" id="KW-0813">Transport</keyword>
<dbReference type="EMBL" id="VOXD01000006">
    <property type="protein sequence ID" value="TXF90533.1"/>
    <property type="molecule type" value="Genomic_DNA"/>
</dbReference>
<dbReference type="PANTHER" id="PTHR33446">
    <property type="entry name" value="PROTEIN TONB-RELATED"/>
    <property type="match status" value="1"/>
</dbReference>
<evidence type="ECO:0000256" key="4">
    <source>
        <dbReference type="ARBA" id="ARBA00022475"/>
    </source>
</evidence>
<keyword evidence="13" id="KW-1185">Reference proteome</keyword>
<keyword evidence="9" id="KW-0472">Membrane</keyword>
<feature type="region of interest" description="Disordered" evidence="10">
    <location>
        <begin position="34"/>
        <end position="63"/>
    </location>
</feature>
<dbReference type="InterPro" id="IPR037682">
    <property type="entry name" value="TonB_C"/>
</dbReference>
<dbReference type="InterPro" id="IPR051045">
    <property type="entry name" value="TonB-dependent_transducer"/>
</dbReference>
<dbReference type="Gene3D" id="3.30.1150.10">
    <property type="match status" value="1"/>
</dbReference>
<evidence type="ECO:0000313" key="13">
    <source>
        <dbReference type="Proteomes" id="UP000321907"/>
    </source>
</evidence>
<feature type="compositionally biased region" description="Pro residues" evidence="10">
    <location>
        <begin position="41"/>
        <end position="63"/>
    </location>
</feature>
<evidence type="ECO:0000256" key="1">
    <source>
        <dbReference type="ARBA" id="ARBA00004383"/>
    </source>
</evidence>
<evidence type="ECO:0000256" key="2">
    <source>
        <dbReference type="ARBA" id="ARBA00006555"/>
    </source>
</evidence>
<dbReference type="NCBIfam" id="TIGR01352">
    <property type="entry name" value="tonB_Cterm"/>
    <property type="match status" value="1"/>
</dbReference>
<keyword evidence="5" id="KW-0997">Cell inner membrane</keyword>
<feature type="domain" description="TonB C-terminal" evidence="11">
    <location>
        <begin position="87"/>
        <end position="181"/>
    </location>
</feature>
<comment type="similarity">
    <text evidence="2">Belongs to the TonB family.</text>
</comment>
<sequence>MSSPYLKLGIICALFATVLGMTFFATMPAESETGLSQSSALPPPPPPPPAPMAPPPPPPPPPPYVVEQMPVFPGCEDIDDYHAKKSCADKKLLEYVYGNIQYPSEAAEKGVEGVAVISFTVSAKGQVANAKLMRNPGAGTGEEALRVVERMITDDIRWEPGMQDGKAVTVQFNLPVKFRLE</sequence>
<dbReference type="RefSeq" id="WP_147929705.1">
    <property type="nucleotide sequence ID" value="NZ_VOXD01000006.1"/>
</dbReference>
<dbReference type="PANTHER" id="PTHR33446:SF2">
    <property type="entry name" value="PROTEIN TONB"/>
    <property type="match status" value="1"/>
</dbReference>
<evidence type="ECO:0000256" key="8">
    <source>
        <dbReference type="ARBA" id="ARBA00022989"/>
    </source>
</evidence>
<dbReference type="InterPro" id="IPR006260">
    <property type="entry name" value="TonB/TolA_C"/>
</dbReference>
<evidence type="ECO:0000313" key="12">
    <source>
        <dbReference type="EMBL" id="TXF90533.1"/>
    </source>
</evidence>
<dbReference type="Proteomes" id="UP000321907">
    <property type="component" value="Unassembled WGS sequence"/>
</dbReference>
<dbReference type="AlphaFoldDB" id="A0A5C7FKQ4"/>
<organism evidence="12 13">
    <name type="scientific">Neolewinella aurantiaca</name>
    <dbReference type="NCBI Taxonomy" id="2602767"/>
    <lineage>
        <taxon>Bacteria</taxon>
        <taxon>Pseudomonadati</taxon>
        <taxon>Bacteroidota</taxon>
        <taxon>Saprospiria</taxon>
        <taxon>Saprospirales</taxon>
        <taxon>Lewinellaceae</taxon>
        <taxon>Neolewinella</taxon>
    </lineage>
</organism>
<dbReference type="OrthoDB" id="649093at2"/>
<dbReference type="PROSITE" id="PS52015">
    <property type="entry name" value="TONB_CTD"/>
    <property type="match status" value="1"/>
</dbReference>
<accession>A0A5C7FKQ4</accession>
<keyword evidence="8" id="KW-1133">Transmembrane helix</keyword>
<evidence type="ECO:0000256" key="9">
    <source>
        <dbReference type="ARBA" id="ARBA00023136"/>
    </source>
</evidence>
<dbReference type="GO" id="GO:0031992">
    <property type="term" value="F:energy transducer activity"/>
    <property type="evidence" value="ECO:0007669"/>
    <property type="project" value="TreeGrafter"/>
</dbReference>
<gene>
    <name evidence="12" type="ORF">FUA23_05390</name>
</gene>
<dbReference type="GO" id="GO:0098797">
    <property type="term" value="C:plasma membrane protein complex"/>
    <property type="evidence" value="ECO:0007669"/>
    <property type="project" value="TreeGrafter"/>
</dbReference>
<comment type="caution">
    <text evidence="12">The sequence shown here is derived from an EMBL/GenBank/DDBJ whole genome shotgun (WGS) entry which is preliminary data.</text>
</comment>